<evidence type="ECO:0000259" key="1">
    <source>
        <dbReference type="Pfam" id="PF00534"/>
    </source>
</evidence>
<comment type="caution">
    <text evidence="3">The sequence shown here is derived from an EMBL/GenBank/DDBJ whole genome shotgun (WGS) entry which is preliminary data.</text>
</comment>
<reference evidence="3 4" key="1">
    <citation type="journal article" date="2003" name="Int. J. Syst. Evol. Microbiol.">
        <title>Halobacillus salinus sp. nov., isolated from a salt lake on the coast of the East Sea in Korea.</title>
        <authorList>
            <person name="Yoon J.H."/>
            <person name="Kang K.H."/>
            <person name="Park Y.H."/>
        </authorList>
    </citation>
    <scope>NUCLEOTIDE SEQUENCE [LARGE SCALE GENOMIC DNA]</scope>
    <source>
        <strain evidence="3 4">HSL-3</strain>
    </source>
</reference>
<feature type="domain" description="Glycosyltransferase subfamily 4-like N-terminal" evidence="2">
    <location>
        <begin position="17"/>
        <end position="171"/>
    </location>
</feature>
<dbReference type="GO" id="GO:0016757">
    <property type="term" value="F:glycosyltransferase activity"/>
    <property type="evidence" value="ECO:0007669"/>
    <property type="project" value="InterPro"/>
</dbReference>
<keyword evidence="4" id="KW-1185">Reference proteome</keyword>
<dbReference type="InterPro" id="IPR001296">
    <property type="entry name" value="Glyco_trans_1"/>
</dbReference>
<proteinExistence type="predicted"/>
<sequence>MTINKKISMFLPSLRGGGAERVMLNLANNFCEKGYEVDLILAKAEGPYLKDLHRSIKIINLGAKKVSRSLVPLIKYLQKEKPESLLCAMNYANVIALVAVKIARVRTEVSVAIHSVLSKGDNFQEKVVLKLMKAFYKDAKNIIAVSNGVADQVRRYLSIKEIVVIYNPVLTDNTQKKASEFNNHKWFNNNQKVVLSAGRMNDDKNFQLLIRAFKLVRNEIDSKLIILGEGTNRNKLTSIVRDNGLQSEVDMPGFVNNPYSYMRNSSLFVLPSNYESFGNVIVEALTSGTNVVSTDCPYGPREILEDGKYGTLVPVNDVELLANSILNNLKEPKHHHVEEFAKKSNKYHIDFVTEKYIDILF</sequence>
<name>A0A4Z0GYR8_9BACI</name>
<dbReference type="Gene3D" id="3.40.50.2000">
    <property type="entry name" value="Glycogen Phosphorylase B"/>
    <property type="match status" value="2"/>
</dbReference>
<evidence type="ECO:0000313" key="4">
    <source>
        <dbReference type="Proteomes" id="UP000297982"/>
    </source>
</evidence>
<dbReference type="Pfam" id="PF13439">
    <property type="entry name" value="Glyco_transf_4"/>
    <property type="match status" value="1"/>
</dbReference>
<dbReference type="InterPro" id="IPR028098">
    <property type="entry name" value="Glyco_trans_4-like_N"/>
</dbReference>
<dbReference type="Proteomes" id="UP000297982">
    <property type="component" value="Unassembled WGS sequence"/>
</dbReference>
<gene>
    <name evidence="3" type="ORF">E4663_14275</name>
</gene>
<dbReference type="PANTHER" id="PTHR12526">
    <property type="entry name" value="GLYCOSYLTRANSFERASE"/>
    <property type="match status" value="1"/>
</dbReference>
<dbReference type="AlphaFoldDB" id="A0A4Z0GYR8"/>
<accession>A0A4Z0GYR8</accession>
<dbReference type="RefSeq" id="WP_135328114.1">
    <property type="nucleotide sequence ID" value="NZ_SRJC01000003.1"/>
</dbReference>
<dbReference type="PANTHER" id="PTHR12526:SF630">
    <property type="entry name" value="GLYCOSYLTRANSFERASE"/>
    <property type="match status" value="1"/>
</dbReference>
<dbReference type="Pfam" id="PF00534">
    <property type="entry name" value="Glycos_transf_1"/>
    <property type="match status" value="1"/>
</dbReference>
<evidence type="ECO:0000259" key="2">
    <source>
        <dbReference type="Pfam" id="PF13439"/>
    </source>
</evidence>
<keyword evidence="3" id="KW-0808">Transferase</keyword>
<evidence type="ECO:0000313" key="3">
    <source>
        <dbReference type="EMBL" id="TGB02496.1"/>
    </source>
</evidence>
<feature type="domain" description="Glycosyl transferase family 1" evidence="1">
    <location>
        <begin position="187"/>
        <end position="339"/>
    </location>
</feature>
<dbReference type="CDD" id="cd03811">
    <property type="entry name" value="GT4_GT28_WabH-like"/>
    <property type="match status" value="1"/>
</dbReference>
<organism evidence="3 4">
    <name type="scientific">Halobacillus salinus</name>
    <dbReference type="NCBI Taxonomy" id="192814"/>
    <lineage>
        <taxon>Bacteria</taxon>
        <taxon>Bacillati</taxon>
        <taxon>Bacillota</taxon>
        <taxon>Bacilli</taxon>
        <taxon>Bacillales</taxon>
        <taxon>Bacillaceae</taxon>
        <taxon>Halobacillus</taxon>
    </lineage>
</organism>
<protein>
    <submittedName>
        <fullName evidence="3">Glycosyltransferase</fullName>
    </submittedName>
</protein>
<dbReference type="EMBL" id="SRJC01000003">
    <property type="protein sequence ID" value="TGB02496.1"/>
    <property type="molecule type" value="Genomic_DNA"/>
</dbReference>
<dbReference type="SUPFAM" id="SSF53756">
    <property type="entry name" value="UDP-Glycosyltransferase/glycogen phosphorylase"/>
    <property type="match status" value="1"/>
</dbReference>